<sequence length="130" mass="14612">MTGRPRFESRSSRVSCRVQCVGRRVRLVCPVCGSTCPASELSCPVCGPACPVYGLVFLDRLDRIRLPGFNPTNQPKEDHGHPENRVLYEGSQDIRGRYTGILDVRRRGTEGREVQVDTGLFPFNCRWTEG</sequence>
<gene>
    <name evidence="1" type="ORF">TTEB3V08_LOCUS12404</name>
</gene>
<dbReference type="EMBL" id="OE015821">
    <property type="protein sequence ID" value="CAD7464526.1"/>
    <property type="molecule type" value="Genomic_DNA"/>
</dbReference>
<name>A0A7R9ITX9_9NEOP</name>
<dbReference type="AlphaFoldDB" id="A0A7R9ITX9"/>
<protein>
    <submittedName>
        <fullName evidence="1">Uncharacterized protein</fullName>
    </submittedName>
</protein>
<organism evidence="1">
    <name type="scientific">Timema tahoe</name>
    <dbReference type="NCBI Taxonomy" id="61484"/>
    <lineage>
        <taxon>Eukaryota</taxon>
        <taxon>Metazoa</taxon>
        <taxon>Ecdysozoa</taxon>
        <taxon>Arthropoda</taxon>
        <taxon>Hexapoda</taxon>
        <taxon>Insecta</taxon>
        <taxon>Pterygota</taxon>
        <taxon>Neoptera</taxon>
        <taxon>Polyneoptera</taxon>
        <taxon>Phasmatodea</taxon>
        <taxon>Timematodea</taxon>
        <taxon>Timematoidea</taxon>
        <taxon>Timematidae</taxon>
        <taxon>Timema</taxon>
    </lineage>
</organism>
<accession>A0A7R9ITX9</accession>
<evidence type="ECO:0000313" key="1">
    <source>
        <dbReference type="EMBL" id="CAD7464526.1"/>
    </source>
</evidence>
<reference evidence="1" key="1">
    <citation type="submission" date="2020-11" db="EMBL/GenBank/DDBJ databases">
        <authorList>
            <person name="Tran Van P."/>
        </authorList>
    </citation>
    <scope>NUCLEOTIDE SEQUENCE</scope>
</reference>
<proteinExistence type="predicted"/>